<dbReference type="EMBL" id="CAJVQA010004053">
    <property type="protein sequence ID" value="CAG8590048.1"/>
    <property type="molecule type" value="Genomic_DNA"/>
</dbReference>
<keyword evidence="7" id="KW-0788">Thiol protease</keyword>
<dbReference type="Pfam" id="PF10275">
    <property type="entry name" value="Peptidase_C65"/>
    <property type="match status" value="1"/>
</dbReference>
<dbReference type="CDD" id="cd22749">
    <property type="entry name" value="Otubain_C65"/>
    <property type="match status" value="1"/>
</dbReference>
<evidence type="ECO:0000256" key="2">
    <source>
        <dbReference type="ARBA" id="ARBA00005912"/>
    </source>
</evidence>
<dbReference type="Gene3D" id="1.10.132.20">
    <property type="entry name" value="Ribosome-recycling factor"/>
    <property type="match status" value="1"/>
</dbReference>
<dbReference type="Gene3D" id="3.30.200.60">
    <property type="entry name" value="Peptidase C65 Otubain, subdomain 1"/>
    <property type="match status" value="1"/>
</dbReference>
<evidence type="ECO:0000256" key="3">
    <source>
        <dbReference type="ARBA" id="ARBA00012759"/>
    </source>
</evidence>
<keyword evidence="6" id="KW-0378">Hydrolase</keyword>
<accession>A0A9N9G7D9</accession>
<dbReference type="InterPro" id="IPR042467">
    <property type="entry name" value="Peptidase_C65_otubain_sub2"/>
</dbReference>
<dbReference type="GO" id="GO:0006508">
    <property type="term" value="P:proteolysis"/>
    <property type="evidence" value="ECO:0007669"/>
    <property type="project" value="UniProtKB-KW"/>
</dbReference>
<keyword evidence="13" id="KW-1185">Reference proteome</keyword>
<evidence type="ECO:0000256" key="6">
    <source>
        <dbReference type="ARBA" id="ARBA00022801"/>
    </source>
</evidence>
<dbReference type="GO" id="GO:0005739">
    <property type="term" value="C:mitochondrion"/>
    <property type="evidence" value="ECO:0007669"/>
    <property type="project" value="TreeGrafter"/>
</dbReference>
<dbReference type="PANTHER" id="PTHR20982:SF3">
    <property type="entry name" value="MITOCHONDRIAL RIBOSOME RECYCLING FACTOR PSEUDO 1"/>
    <property type="match status" value="1"/>
</dbReference>
<dbReference type="SUPFAM" id="SSF55194">
    <property type="entry name" value="Ribosome recycling factor, RRF"/>
    <property type="match status" value="1"/>
</dbReference>
<dbReference type="InterPro" id="IPR042468">
    <property type="entry name" value="Peptidase_C65_otubain_sub1"/>
</dbReference>
<dbReference type="InterPro" id="IPR023584">
    <property type="entry name" value="Ribosome_recyc_fac_dom"/>
</dbReference>
<evidence type="ECO:0000256" key="10">
    <source>
        <dbReference type="SAM" id="MobiDB-lite"/>
    </source>
</evidence>
<dbReference type="OrthoDB" id="18915at2759"/>
<comment type="similarity">
    <text evidence="2">Belongs to the RRF family.</text>
</comment>
<keyword evidence="4" id="KW-0645">Protease</keyword>
<evidence type="ECO:0000256" key="8">
    <source>
        <dbReference type="ARBA" id="ARBA00022917"/>
    </source>
</evidence>
<evidence type="ECO:0000256" key="9">
    <source>
        <dbReference type="ARBA" id="ARBA00024909"/>
    </source>
</evidence>
<evidence type="ECO:0000256" key="4">
    <source>
        <dbReference type="ARBA" id="ARBA00022670"/>
    </source>
</evidence>
<evidence type="ECO:0000256" key="5">
    <source>
        <dbReference type="ARBA" id="ARBA00022786"/>
    </source>
</evidence>
<dbReference type="InterPro" id="IPR038765">
    <property type="entry name" value="Papain-like_cys_pep_sf"/>
</dbReference>
<evidence type="ECO:0000313" key="12">
    <source>
        <dbReference type="EMBL" id="CAG8590048.1"/>
    </source>
</evidence>
<feature type="compositionally biased region" description="Polar residues" evidence="10">
    <location>
        <begin position="1"/>
        <end position="34"/>
    </location>
</feature>
<reference evidence="12" key="1">
    <citation type="submission" date="2021-06" db="EMBL/GenBank/DDBJ databases">
        <authorList>
            <person name="Kallberg Y."/>
            <person name="Tangrot J."/>
            <person name="Rosling A."/>
        </authorList>
    </citation>
    <scope>NUCLEOTIDE SEQUENCE</scope>
    <source>
        <strain evidence="12">FL966</strain>
    </source>
</reference>
<dbReference type="Proteomes" id="UP000789759">
    <property type="component" value="Unassembled WGS sequence"/>
</dbReference>
<dbReference type="InterPro" id="IPR003323">
    <property type="entry name" value="OTU_dom"/>
</dbReference>
<dbReference type="AlphaFoldDB" id="A0A9N9G7D9"/>
<dbReference type="GO" id="GO:0043023">
    <property type="term" value="F:ribosomal large subunit binding"/>
    <property type="evidence" value="ECO:0007669"/>
    <property type="project" value="TreeGrafter"/>
</dbReference>
<dbReference type="Gene3D" id="1.20.1300.20">
    <property type="entry name" value="Peptidase C65 Otubain, subdomain 2"/>
    <property type="match status" value="1"/>
</dbReference>
<evidence type="ECO:0000256" key="7">
    <source>
        <dbReference type="ARBA" id="ARBA00022807"/>
    </source>
</evidence>
<keyword evidence="8" id="KW-0648">Protein biosynthesis</keyword>
<dbReference type="GO" id="GO:0004843">
    <property type="term" value="F:cysteine-type deubiquitinase activity"/>
    <property type="evidence" value="ECO:0007669"/>
    <property type="project" value="UniProtKB-EC"/>
</dbReference>
<protein>
    <recommendedName>
        <fullName evidence="3">ubiquitinyl hydrolase 1</fullName>
        <ecNumber evidence="3">3.4.19.12</ecNumber>
    </recommendedName>
</protein>
<comment type="catalytic activity">
    <reaction evidence="1">
        <text>Thiol-dependent hydrolysis of ester, thioester, amide, peptide and isopeptide bonds formed by the C-terminal Gly of ubiquitin (a 76-residue protein attached to proteins as an intracellular targeting signal).</text>
        <dbReference type="EC" id="3.4.19.12"/>
    </reaction>
</comment>
<name>A0A9N9G7D9_9GLOM</name>
<dbReference type="Gene3D" id="3.30.1360.40">
    <property type="match status" value="1"/>
</dbReference>
<dbReference type="PROSITE" id="PS50802">
    <property type="entry name" value="OTU"/>
    <property type="match status" value="1"/>
</dbReference>
<dbReference type="InterPro" id="IPR002661">
    <property type="entry name" value="Ribosome_recyc_fac"/>
</dbReference>
<evidence type="ECO:0000256" key="1">
    <source>
        <dbReference type="ARBA" id="ARBA00000707"/>
    </source>
</evidence>
<dbReference type="InterPro" id="IPR019400">
    <property type="entry name" value="Peptidase_C65_otubain"/>
</dbReference>
<proteinExistence type="inferred from homology"/>
<organism evidence="12 13">
    <name type="scientific">Cetraspora pellucida</name>
    <dbReference type="NCBI Taxonomy" id="1433469"/>
    <lineage>
        <taxon>Eukaryota</taxon>
        <taxon>Fungi</taxon>
        <taxon>Fungi incertae sedis</taxon>
        <taxon>Mucoromycota</taxon>
        <taxon>Glomeromycotina</taxon>
        <taxon>Glomeromycetes</taxon>
        <taxon>Diversisporales</taxon>
        <taxon>Gigasporaceae</taxon>
        <taxon>Cetraspora</taxon>
    </lineage>
</organism>
<comment type="caution">
    <text evidence="12">The sequence shown here is derived from an EMBL/GenBank/DDBJ whole genome shotgun (WGS) entry which is preliminary data.</text>
</comment>
<dbReference type="GO" id="GO:0006412">
    <property type="term" value="P:translation"/>
    <property type="evidence" value="ECO:0007669"/>
    <property type="project" value="UniProtKB-KW"/>
</dbReference>
<feature type="compositionally biased region" description="Basic and acidic residues" evidence="10">
    <location>
        <begin position="35"/>
        <end position="47"/>
    </location>
</feature>
<gene>
    <name evidence="12" type="ORF">CPELLU_LOCUS6486</name>
</gene>
<keyword evidence="5" id="KW-0833">Ubl conjugation pathway</keyword>
<dbReference type="PANTHER" id="PTHR20982">
    <property type="entry name" value="RIBOSOME RECYCLING FACTOR"/>
    <property type="match status" value="1"/>
</dbReference>
<dbReference type="EC" id="3.4.19.12" evidence="3"/>
<feature type="non-terminal residue" evidence="12">
    <location>
        <position position="595"/>
    </location>
</feature>
<feature type="domain" description="OTU" evidence="11">
    <location>
        <begin position="107"/>
        <end position="310"/>
    </location>
</feature>
<sequence>MEVQQGSNFQTTMSDSIQHQPTDTSTLDASTESSSHPDHTNDHANAHEYSEYTAEKNQEYLESIRRETAEKTPLVCSPESIENLLKEYLHGSEVYQQKIMKLAEKHHTIRRCRGDGSCFYRAFGFAWFERLLNSKDPTIHQNALETLTYTKNQLLPLWYEELIYEDMYEEVEGHLKAIVEGKYGSDKLLSIFQDESISNQIVMYLRFVTTAYLKKHFNEYEPFLDCDLEMDKYCSKYVEGMDKEADHIHVLVLTRALKVPVEIAYMSSSDALDQVNFHEFYPEEVSKGVLYMKPLVLLYRPGHYDILYQSVDKNGLRCWSPFLSLKFVNCELEVIPDHANDNIDNYVSSLISNHDLIAPLAFTLSLPSSDPNFISQRRLLASKKKVGGKSDKKDKVAFKEEGDIENKEDANYRTFDMTSITTQMNSIIGRLKKEYGTMRIGQANPGILDSVIVPHKDGSTPLRELTQITVKDPQTLLVHVHDEEMLKAVDKAIRCTNLNLNPMIDGKGLRVPIPKVTTEFREKMIKIASKIAENTKTKLRLARQDGLKDLKKDSKNGLPIDKAKLLEKQFQLLIDKYVKEVDDFFKAKSKEISGN</sequence>
<evidence type="ECO:0000313" key="13">
    <source>
        <dbReference type="Proteomes" id="UP000789759"/>
    </source>
</evidence>
<evidence type="ECO:0000259" key="11">
    <source>
        <dbReference type="PROSITE" id="PS50802"/>
    </source>
</evidence>
<comment type="function">
    <text evidence="9">Necessary for protein synthesis in mitochondria. Functions as a ribosome recycling factor in mitochondria.</text>
</comment>
<feature type="region of interest" description="Disordered" evidence="10">
    <location>
        <begin position="1"/>
        <end position="47"/>
    </location>
</feature>
<dbReference type="SUPFAM" id="SSF54001">
    <property type="entry name" value="Cysteine proteinases"/>
    <property type="match status" value="1"/>
</dbReference>
<dbReference type="Pfam" id="PF01765">
    <property type="entry name" value="RRF"/>
    <property type="match status" value="1"/>
</dbReference>
<dbReference type="FunFam" id="3.30.1360.40:FF:000001">
    <property type="entry name" value="Ribosome-recycling factor"/>
    <property type="match status" value="1"/>
</dbReference>
<dbReference type="InterPro" id="IPR036191">
    <property type="entry name" value="RRF_sf"/>
</dbReference>